<proteinExistence type="predicted"/>
<dbReference type="Proteomes" id="UP001283361">
    <property type="component" value="Unassembled WGS sequence"/>
</dbReference>
<comment type="caution">
    <text evidence="1">The sequence shown here is derived from an EMBL/GenBank/DDBJ whole genome shotgun (WGS) entry which is preliminary data.</text>
</comment>
<name>A0AAE1CZB6_9GAST</name>
<gene>
    <name evidence="1" type="ORF">RRG08_015455</name>
</gene>
<reference evidence="1" key="1">
    <citation type="journal article" date="2023" name="G3 (Bethesda)">
        <title>A reference genome for the long-term kleptoplast-retaining sea slug Elysia crispata morphotype clarki.</title>
        <authorList>
            <person name="Eastman K.E."/>
            <person name="Pendleton A.L."/>
            <person name="Shaikh M.A."/>
            <person name="Suttiyut T."/>
            <person name="Ogas R."/>
            <person name="Tomko P."/>
            <person name="Gavelis G."/>
            <person name="Widhalm J.R."/>
            <person name="Wisecaver J.H."/>
        </authorList>
    </citation>
    <scope>NUCLEOTIDE SEQUENCE</scope>
    <source>
        <strain evidence="1">ECLA1</strain>
    </source>
</reference>
<accession>A0AAE1CZB6</accession>
<protein>
    <submittedName>
        <fullName evidence="1">Uncharacterized protein</fullName>
    </submittedName>
</protein>
<evidence type="ECO:0000313" key="2">
    <source>
        <dbReference type="Proteomes" id="UP001283361"/>
    </source>
</evidence>
<evidence type="ECO:0000313" key="1">
    <source>
        <dbReference type="EMBL" id="KAK3745667.1"/>
    </source>
</evidence>
<organism evidence="1 2">
    <name type="scientific">Elysia crispata</name>
    <name type="common">lettuce slug</name>
    <dbReference type="NCBI Taxonomy" id="231223"/>
    <lineage>
        <taxon>Eukaryota</taxon>
        <taxon>Metazoa</taxon>
        <taxon>Spiralia</taxon>
        <taxon>Lophotrochozoa</taxon>
        <taxon>Mollusca</taxon>
        <taxon>Gastropoda</taxon>
        <taxon>Heterobranchia</taxon>
        <taxon>Euthyneura</taxon>
        <taxon>Panpulmonata</taxon>
        <taxon>Sacoglossa</taxon>
        <taxon>Placobranchoidea</taxon>
        <taxon>Plakobranchidae</taxon>
        <taxon>Elysia</taxon>
    </lineage>
</organism>
<dbReference type="AlphaFoldDB" id="A0AAE1CZB6"/>
<sequence length="218" mass="23836">MSRLSPSKISLGNLNRAHSGLLHRSTNQIVVFLLPVLCLSVSVAACLCAQQVCTGKVLFNQCGLGRFCFSCIHWQISLCLESVTCFIDWTNGRHILRHPPKPCHIPAVRHLKAEGSVPNQGSNLYVHHLKAESSVPNQGSNLYVHHLKAEGSVSNQGSNLYVHHLKAEGSVPNQGSNIYVHRLKAEGSVSNQGSNLYVHHPKAEGSVPNQGTNLYVQR</sequence>
<keyword evidence="2" id="KW-1185">Reference proteome</keyword>
<dbReference type="EMBL" id="JAWDGP010006203">
    <property type="protein sequence ID" value="KAK3745667.1"/>
    <property type="molecule type" value="Genomic_DNA"/>
</dbReference>